<organism evidence="2 3">
    <name type="scientific">Clostridium omnivorum</name>
    <dbReference type="NCBI Taxonomy" id="1604902"/>
    <lineage>
        <taxon>Bacteria</taxon>
        <taxon>Bacillati</taxon>
        <taxon>Bacillota</taxon>
        <taxon>Clostridia</taxon>
        <taxon>Eubacteriales</taxon>
        <taxon>Clostridiaceae</taxon>
        <taxon>Clostridium</taxon>
    </lineage>
</organism>
<feature type="transmembrane region" description="Helical" evidence="1">
    <location>
        <begin position="6"/>
        <end position="28"/>
    </location>
</feature>
<keyword evidence="1" id="KW-0812">Transmembrane</keyword>
<protein>
    <submittedName>
        <fullName evidence="2">Uncharacterized protein</fullName>
    </submittedName>
</protein>
<evidence type="ECO:0000256" key="1">
    <source>
        <dbReference type="SAM" id="Phobius"/>
    </source>
</evidence>
<evidence type="ECO:0000313" key="3">
    <source>
        <dbReference type="Proteomes" id="UP001208567"/>
    </source>
</evidence>
<feature type="transmembrane region" description="Helical" evidence="1">
    <location>
        <begin position="40"/>
        <end position="67"/>
    </location>
</feature>
<accession>A0ABQ5N6E5</accession>
<dbReference type="Proteomes" id="UP001208567">
    <property type="component" value="Unassembled WGS sequence"/>
</dbReference>
<name>A0ABQ5N6E5_9CLOT</name>
<keyword evidence="3" id="KW-1185">Reference proteome</keyword>
<gene>
    <name evidence="2" type="ORF">bsdE14_22130</name>
</gene>
<sequence length="134" mass="15233">MIRINITIIIGALLAIVSAVLLVKNVLISYKLSDNGIKNFVWAVLIVACILCSVTGVVQGLGAQSVYEDAMNSQGYFRDMYYRHINIGTRATISACVLFVLERIYFNRMKEYMNMKVKNRKDAWNLDEITNDMK</sequence>
<keyword evidence="1" id="KW-1133">Transmembrane helix</keyword>
<proteinExistence type="predicted"/>
<dbReference type="RefSeq" id="WP_264850083.1">
    <property type="nucleotide sequence ID" value="NZ_BRXR01000001.1"/>
</dbReference>
<feature type="transmembrane region" description="Helical" evidence="1">
    <location>
        <begin position="87"/>
        <end position="106"/>
    </location>
</feature>
<reference evidence="2 3" key="1">
    <citation type="journal article" date="2024" name="Int. J. Syst. Evol. Microbiol.">
        <title>Clostridium omnivorum sp. nov., isolated from anoxic soil under the treatment of reductive soil disinfestation.</title>
        <authorList>
            <person name="Ueki A."/>
            <person name="Tonouchi A."/>
            <person name="Kaku N."/>
            <person name="Honma S."/>
            <person name="Ueki K."/>
        </authorList>
    </citation>
    <scope>NUCLEOTIDE SEQUENCE [LARGE SCALE GENOMIC DNA]</scope>
    <source>
        <strain evidence="2 3">E14</strain>
    </source>
</reference>
<dbReference type="EMBL" id="BRXR01000001">
    <property type="protein sequence ID" value="GLC30803.1"/>
    <property type="molecule type" value="Genomic_DNA"/>
</dbReference>
<keyword evidence="1" id="KW-0472">Membrane</keyword>
<evidence type="ECO:0000313" key="2">
    <source>
        <dbReference type="EMBL" id="GLC30803.1"/>
    </source>
</evidence>
<comment type="caution">
    <text evidence="2">The sequence shown here is derived from an EMBL/GenBank/DDBJ whole genome shotgun (WGS) entry which is preliminary data.</text>
</comment>